<dbReference type="AlphaFoldDB" id="A0AAP5EMB7"/>
<dbReference type="EMBL" id="JAPKHW010000004">
    <property type="protein sequence ID" value="MCX4145261.1"/>
    <property type="molecule type" value="Genomic_DNA"/>
</dbReference>
<organism evidence="3 5">
    <name type="scientific">Paraburkholderia madseniana</name>
    <dbReference type="NCBI Taxonomy" id="2599607"/>
    <lineage>
        <taxon>Bacteria</taxon>
        <taxon>Pseudomonadati</taxon>
        <taxon>Pseudomonadota</taxon>
        <taxon>Betaproteobacteria</taxon>
        <taxon>Burkholderiales</taxon>
        <taxon>Burkholderiaceae</taxon>
        <taxon>Paraburkholderia</taxon>
    </lineage>
</organism>
<evidence type="ECO:0000313" key="2">
    <source>
        <dbReference type="EMBL" id="MCX4145261.1"/>
    </source>
</evidence>
<gene>
    <name evidence="3" type="ORF">NIE36_07740</name>
    <name evidence="2" type="ORF">OSB80_07755</name>
</gene>
<evidence type="ECO:0000313" key="5">
    <source>
        <dbReference type="Proteomes" id="UP001242288"/>
    </source>
</evidence>
<evidence type="ECO:0000256" key="1">
    <source>
        <dbReference type="SAM" id="Phobius"/>
    </source>
</evidence>
<dbReference type="RefSeq" id="WP_233464970.1">
    <property type="nucleotide sequence ID" value="NZ_JAMXWF010000004.1"/>
</dbReference>
<comment type="caution">
    <text evidence="3">The sequence shown here is derived from an EMBL/GenBank/DDBJ whole genome shotgun (WGS) entry which is preliminary data.</text>
</comment>
<dbReference type="Proteomes" id="UP001209412">
    <property type="component" value="Unassembled WGS sequence"/>
</dbReference>
<evidence type="ECO:0000313" key="4">
    <source>
        <dbReference type="Proteomes" id="UP001209412"/>
    </source>
</evidence>
<accession>A0AAP5EMB7</accession>
<keyword evidence="1" id="KW-1133">Transmembrane helix</keyword>
<sequence length="179" mass="20529">MRRRATSFLRPRIPWQKAELHQIQQVDRVRRGNMMNTTLLSAMAALFGATIAGLTSVVTQRTQAKAEWLAHDRIRRQDLYKEFIEEASHCYVHALQHDEPDLAALVSLFAKISRMRVQSSTEVANEADQVGRKIVDTYHAPEKTFLQLREMLADGSIDILGRFSDVCRAEFDSLRAQQF</sequence>
<dbReference type="EMBL" id="JAMXWF010000004">
    <property type="protein sequence ID" value="MDQ6407091.1"/>
    <property type="molecule type" value="Genomic_DNA"/>
</dbReference>
<keyword evidence="4" id="KW-1185">Reference proteome</keyword>
<feature type="transmembrane region" description="Helical" evidence="1">
    <location>
        <begin position="38"/>
        <end position="58"/>
    </location>
</feature>
<proteinExistence type="predicted"/>
<evidence type="ECO:0000313" key="3">
    <source>
        <dbReference type="EMBL" id="MDQ6407091.1"/>
    </source>
</evidence>
<protein>
    <submittedName>
        <fullName evidence="3">Uncharacterized protein</fullName>
    </submittedName>
</protein>
<dbReference type="Proteomes" id="UP001242288">
    <property type="component" value="Unassembled WGS sequence"/>
</dbReference>
<keyword evidence="1" id="KW-0472">Membrane</keyword>
<name>A0AAP5EMB7_9BURK</name>
<reference evidence="3" key="1">
    <citation type="submission" date="2022-06" db="EMBL/GenBank/DDBJ databases">
        <title>PHB producers.</title>
        <authorList>
            <person name="Besaury L."/>
        </authorList>
    </citation>
    <scope>NUCLEOTIDE SEQUENCE</scope>
    <source>
        <strain evidence="3 4">SEWS6</strain>
    </source>
</reference>
<keyword evidence="1" id="KW-0812">Transmembrane</keyword>